<sequence length="261" mass="29470">MVINAKQVSFIQNSEYILKEVSWSVAAGEHWAILGLNGSGKTTLLNMVNGYIFPSKGEMEVLGNTFGKFDLRELRKSIGWVSTALQERLYLKESAEEIVISGKFASIGLFEEPKKNDRDLANHLLESLECNHLATRPYQSLSQGEKQKVLIARGLMASPRLLILDEPCTGLDIFAKEQLLSNIEKLSHDKNGPTLIYVTHHTEEILPVFNHTLLLRRGEVHSSGKTDSVLTADNLSDFFKTPVLFERLENRNWLRLASQQY</sequence>
<accession>A0A239LAR8</accession>
<dbReference type="PANTHER" id="PTHR42734:SF6">
    <property type="entry name" value="MOLYBDATE IMPORT ATP-BINDING PROTEIN MOLC"/>
    <property type="match status" value="1"/>
</dbReference>
<organism evidence="6 7">
    <name type="scientific">Anaerovirgula multivorans</name>
    <dbReference type="NCBI Taxonomy" id="312168"/>
    <lineage>
        <taxon>Bacteria</taxon>
        <taxon>Bacillati</taxon>
        <taxon>Bacillota</taxon>
        <taxon>Clostridia</taxon>
        <taxon>Peptostreptococcales</taxon>
        <taxon>Natronincolaceae</taxon>
        <taxon>Anaerovirgula</taxon>
    </lineage>
</organism>
<dbReference type="GO" id="GO:0005524">
    <property type="term" value="F:ATP binding"/>
    <property type="evidence" value="ECO:0007669"/>
    <property type="project" value="UniProtKB-KW"/>
</dbReference>
<proteinExistence type="inferred from homology"/>
<dbReference type="Proteomes" id="UP000198304">
    <property type="component" value="Unassembled WGS sequence"/>
</dbReference>
<dbReference type="GO" id="GO:0016887">
    <property type="term" value="F:ATP hydrolysis activity"/>
    <property type="evidence" value="ECO:0007669"/>
    <property type="project" value="InterPro"/>
</dbReference>
<dbReference type="InterPro" id="IPR027417">
    <property type="entry name" value="P-loop_NTPase"/>
</dbReference>
<dbReference type="Gene3D" id="3.40.50.300">
    <property type="entry name" value="P-loop containing nucleotide triphosphate hydrolases"/>
    <property type="match status" value="1"/>
</dbReference>
<keyword evidence="7" id="KW-1185">Reference proteome</keyword>
<dbReference type="PROSITE" id="PS00211">
    <property type="entry name" value="ABC_TRANSPORTER_1"/>
    <property type="match status" value="1"/>
</dbReference>
<dbReference type="AlphaFoldDB" id="A0A239LAR8"/>
<dbReference type="SUPFAM" id="SSF52540">
    <property type="entry name" value="P-loop containing nucleoside triphosphate hydrolases"/>
    <property type="match status" value="1"/>
</dbReference>
<dbReference type="InterPro" id="IPR003439">
    <property type="entry name" value="ABC_transporter-like_ATP-bd"/>
</dbReference>
<evidence type="ECO:0000313" key="6">
    <source>
        <dbReference type="EMBL" id="SNT27008.1"/>
    </source>
</evidence>
<dbReference type="InterPro" id="IPR017871">
    <property type="entry name" value="ABC_transporter-like_CS"/>
</dbReference>
<dbReference type="OrthoDB" id="9806726at2"/>
<evidence type="ECO:0000313" key="7">
    <source>
        <dbReference type="Proteomes" id="UP000198304"/>
    </source>
</evidence>
<dbReference type="InterPro" id="IPR003593">
    <property type="entry name" value="AAA+_ATPase"/>
</dbReference>
<name>A0A239LAR8_9FIRM</name>
<dbReference type="Pfam" id="PF00005">
    <property type="entry name" value="ABC_tran"/>
    <property type="match status" value="1"/>
</dbReference>
<feature type="domain" description="ABC transporter" evidence="5">
    <location>
        <begin position="3"/>
        <end position="242"/>
    </location>
</feature>
<evidence type="ECO:0000259" key="5">
    <source>
        <dbReference type="PROSITE" id="PS50893"/>
    </source>
</evidence>
<dbReference type="EMBL" id="FZOJ01000068">
    <property type="protein sequence ID" value="SNT27008.1"/>
    <property type="molecule type" value="Genomic_DNA"/>
</dbReference>
<evidence type="ECO:0000256" key="3">
    <source>
        <dbReference type="ARBA" id="ARBA00022741"/>
    </source>
</evidence>
<comment type="similarity">
    <text evidence="1">Belongs to the ABC transporter superfamily.</text>
</comment>
<dbReference type="InterPro" id="IPR050153">
    <property type="entry name" value="Metal_Ion_Import_ABC"/>
</dbReference>
<dbReference type="RefSeq" id="WP_089285609.1">
    <property type="nucleotide sequence ID" value="NZ_FZOJ01000068.1"/>
</dbReference>
<keyword evidence="2" id="KW-0813">Transport</keyword>
<keyword evidence="4 6" id="KW-0067">ATP-binding</keyword>
<gene>
    <name evidence="6" type="ORF">SAMN05446037_10683</name>
</gene>
<protein>
    <submittedName>
        <fullName evidence="6">Iron complex transport system ATP-binding protein</fullName>
    </submittedName>
</protein>
<evidence type="ECO:0000256" key="1">
    <source>
        <dbReference type="ARBA" id="ARBA00005417"/>
    </source>
</evidence>
<dbReference type="PROSITE" id="PS50893">
    <property type="entry name" value="ABC_TRANSPORTER_2"/>
    <property type="match status" value="1"/>
</dbReference>
<dbReference type="SMART" id="SM00382">
    <property type="entry name" value="AAA"/>
    <property type="match status" value="1"/>
</dbReference>
<reference evidence="6 7" key="1">
    <citation type="submission" date="2017-06" db="EMBL/GenBank/DDBJ databases">
        <authorList>
            <person name="Kim H.J."/>
            <person name="Triplett B.A."/>
        </authorList>
    </citation>
    <scope>NUCLEOTIDE SEQUENCE [LARGE SCALE GENOMIC DNA]</scope>
    <source>
        <strain evidence="6 7">SCA</strain>
    </source>
</reference>
<evidence type="ECO:0000256" key="2">
    <source>
        <dbReference type="ARBA" id="ARBA00022448"/>
    </source>
</evidence>
<evidence type="ECO:0000256" key="4">
    <source>
        <dbReference type="ARBA" id="ARBA00022840"/>
    </source>
</evidence>
<dbReference type="PANTHER" id="PTHR42734">
    <property type="entry name" value="METAL TRANSPORT SYSTEM ATP-BINDING PROTEIN TM_0124-RELATED"/>
    <property type="match status" value="1"/>
</dbReference>
<keyword evidence="3" id="KW-0547">Nucleotide-binding</keyword>